<name>C4GH91_9NEIS</name>
<dbReference type="Proteomes" id="UP000003009">
    <property type="component" value="Unassembled WGS sequence"/>
</dbReference>
<organism evidence="1 2">
    <name type="scientific">Kingella oralis ATCC 51147</name>
    <dbReference type="NCBI Taxonomy" id="629741"/>
    <lineage>
        <taxon>Bacteria</taxon>
        <taxon>Pseudomonadati</taxon>
        <taxon>Pseudomonadota</taxon>
        <taxon>Betaproteobacteria</taxon>
        <taxon>Neisseriales</taxon>
        <taxon>Neisseriaceae</taxon>
        <taxon>Kingella</taxon>
    </lineage>
</organism>
<proteinExistence type="predicted"/>
<evidence type="ECO:0000313" key="1">
    <source>
        <dbReference type="EMBL" id="EEP68328.1"/>
    </source>
</evidence>
<comment type="caution">
    <text evidence="1">The sequence shown here is derived from an EMBL/GenBank/DDBJ whole genome shotgun (WGS) entry which is preliminary data.</text>
</comment>
<keyword evidence="2" id="KW-1185">Reference proteome</keyword>
<protein>
    <submittedName>
        <fullName evidence="1">Uncharacterized protein</fullName>
    </submittedName>
</protein>
<sequence>MRLVPTGHFLFFASPKKRKQKKGDCGCRFGCAKLPSLHAIFRADKKLAASLLKQFCPFFPKNRVPLGCASRKGALW</sequence>
<evidence type="ECO:0000313" key="2">
    <source>
        <dbReference type="Proteomes" id="UP000003009"/>
    </source>
</evidence>
<dbReference type="STRING" id="629741.GCWU000324_00222"/>
<dbReference type="HOGENOM" id="CLU_176924_0_0_4"/>
<gene>
    <name evidence="1" type="ORF">GCWU000324_00222</name>
</gene>
<reference evidence="1" key="1">
    <citation type="submission" date="2009-04" db="EMBL/GenBank/DDBJ databases">
        <authorList>
            <person name="Weinstock G."/>
            <person name="Sodergren E."/>
            <person name="Clifton S."/>
            <person name="Fulton L."/>
            <person name="Fulton B."/>
            <person name="Courtney L."/>
            <person name="Fronick C."/>
            <person name="Harrison M."/>
            <person name="Strong C."/>
            <person name="Farmer C."/>
            <person name="Delahaunty K."/>
            <person name="Markovic C."/>
            <person name="Hall O."/>
            <person name="Minx P."/>
            <person name="Tomlinson C."/>
            <person name="Mitreva M."/>
            <person name="Nelson J."/>
            <person name="Hou S."/>
            <person name="Wollam A."/>
            <person name="Pepin K.H."/>
            <person name="Johnson M."/>
            <person name="Bhonagiri V."/>
            <person name="Nash W.E."/>
            <person name="Warren W."/>
            <person name="Chinwalla A."/>
            <person name="Mardis E.R."/>
            <person name="Wilson R.K."/>
        </authorList>
    </citation>
    <scope>NUCLEOTIDE SEQUENCE [LARGE SCALE GENOMIC DNA]</scope>
    <source>
        <strain evidence="1">ATCC 51147</strain>
    </source>
</reference>
<dbReference type="EMBL" id="ACJW02000002">
    <property type="protein sequence ID" value="EEP68328.1"/>
    <property type="molecule type" value="Genomic_DNA"/>
</dbReference>
<accession>C4GH91</accession>
<dbReference type="AlphaFoldDB" id="C4GH91"/>